<dbReference type="EMBL" id="CM039171">
    <property type="protein sequence ID" value="KAH9796056.1"/>
    <property type="molecule type" value="Genomic_DNA"/>
</dbReference>
<evidence type="ECO:0000313" key="2">
    <source>
        <dbReference type="Proteomes" id="UP000829398"/>
    </source>
</evidence>
<sequence length="277" mass="31198">MVTIKQLEHTKSLTKSATPEQLKCSFLCFQGVKTLNYCLGNQSFFDNTSFVEPSGVPEDLSLLDALLLAQWEERMWRGCFRYDVTASEIKVISGGKKFLAQLNEKWIMDPFILNSIDQNEELLFCVTRSEKANSELIPSAAVPNDSILVIINVRLIANPIEYGHVFVVPCGSNRLYPDARSFEMIVRIAFEINNYSFRLFYDCSSPGASHVYFQKSAISGNLLAWECGGYFLFGSKYEFDQVTEEAIHKRLSAVSLNDEGFQVVKQLCCSIASKLAV</sequence>
<dbReference type="Proteomes" id="UP000829398">
    <property type="component" value="Chromosome 2"/>
</dbReference>
<name>A0ACB8NE59_CITSI</name>
<organism evidence="1 2">
    <name type="scientific">Citrus sinensis</name>
    <name type="common">Sweet orange</name>
    <name type="synonym">Citrus aurantium var. sinensis</name>
    <dbReference type="NCBI Taxonomy" id="2711"/>
    <lineage>
        <taxon>Eukaryota</taxon>
        <taxon>Viridiplantae</taxon>
        <taxon>Streptophyta</taxon>
        <taxon>Embryophyta</taxon>
        <taxon>Tracheophyta</taxon>
        <taxon>Spermatophyta</taxon>
        <taxon>Magnoliopsida</taxon>
        <taxon>eudicotyledons</taxon>
        <taxon>Gunneridae</taxon>
        <taxon>Pentapetalae</taxon>
        <taxon>rosids</taxon>
        <taxon>malvids</taxon>
        <taxon>Sapindales</taxon>
        <taxon>Rutaceae</taxon>
        <taxon>Aurantioideae</taxon>
        <taxon>Citrus</taxon>
    </lineage>
</organism>
<gene>
    <name evidence="1" type="ORF">KPL71_005421</name>
</gene>
<accession>A0ACB8NE59</accession>
<reference evidence="2" key="1">
    <citation type="journal article" date="2023" name="Hortic. Res.">
        <title>A chromosome-level phased genome enabling allele-level studies in sweet orange: a case study on citrus Huanglongbing tolerance.</title>
        <authorList>
            <person name="Wu B."/>
            <person name="Yu Q."/>
            <person name="Deng Z."/>
            <person name="Duan Y."/>
            <person name="Luo F."/>
            <person name="Gmitter F. Jr."/>
        </authorList>
    </citation>
    <scope>NUCLEOTIDE SEQUENCE [LARGE SCALE GENOMIC DNA]</scope>
    <source>
        <strain evidence="2">cv. Valencia</strain>
    </source>
</reference>
<comment type="caution">
    <text evidence="1">The sequence shown here is derived from an EMBL/GenBank/DDBJ whole genome shotgun (WGS) entry which is preliminary data.</text>
</comment>
<keyword evidence="2" id="KW-1185">Reference proteome</keyword>
<proteinExistence type="predicted"/>
<protein>
    <submittedName>
        <fullName evidence="1">Uncharacterized protein</fullName>
    </submittedName>
</protein>
<evidence type="ECO:0000313" key="1">
    <source>
        <dbReference type="EMBL" id="KAH9796056.1"/>
    </source>
</evidence>